<feature type="domain" description="Ice-binding protein C-terminal" evidence="1">
    <location>
        <begin position="188"/>
        <end position="210"/>
    </location>
</feature>
<reference evidence="2 3" key="1">
    <citation type="submission" date="2018-03" db="EMBL/GenBank/DDBJ databases">
        <title>Massilia armeniaca sp. nov., isolated from desert soil.</title>
        <authorList>
            <person name="Huang H."/>
            <person name="Ren M."/>
        </authorList>
    </citation>
    <scope>NUCLEOTIDE SEQUENCE [LARGE SCALE GENOMIC DNA]</scope>
    <source>
        <strain evidence="2 3">ZMN-3</strain>
    </source>
</reference>
<dbReference type="AlphaFoldDB" id="A0A2R4CEQ6"/>
<dbReference type="Proteomes" id="UP000240505">
    <property type="component" value="Chromosome"/>
</dbReference>
<keyword evidence="3" id="KW-1185">Reference proteome</keyword>
<accession>A0A2R4CEQ6</accession>
<name>A0A2R4CEQ6_9BURK</name>
<dbReference type="EMBL" id="CP028324">
    <property type="protein sequence ID" value="AVR98042.1"/>
    <property type="molecule type" value="Genomic_DNA"/>
</dbReference>
<sequence>MPYQYRPYNSVRFWADSVGEQLDAVGSPQALTLVGDGYTYAMTLTGRPALTTLRIDTAVTTEEDLSVLRRGGVSAASDLYHFTLAPNTGVRFFGVMSSRAVIEGEAGFEQWYNAHASMSVLIWDTNGGDEYYAFDEAYHNIRSLAGKNRSLDETIPYEVSYLNGSGNSRDGYLKLHLDQHSGAALPWPVPEPSAFWMMGAGLALMGMRARAGAWKPGRA</sequence>
<dbReference type="Pfam" id="PF07589">
    <property type="entry name" value="PEP-CTERM"/>
    <property type="match status" value="1"/>
</dbReference>
<dbReference type="OrthoDB" id="9794455at2"/>
<proteinExistence type="predicted"/>
<dbReference type="InterPro" id="IPR013424">
    <property type="entry name" value="Ice-binding_C"/>
</dbReference>
<organism evidence="2 3">
    <name type="scientific">Pseudoduganella armeniaca</name>
    <dbReference type="NCBI Taxonomy" id="2072590"/>
    <lineage>
        <taxon>Bacteria</taxon>
        <taxon>Pseudomonadati</taxon>
        <taxon>Pseudomonadota</taxon>
        <taxon>Betaproteobacteria</taxon>
        <taxon>Burkholderiales</taxon>
        <taxon>Oxalobacteraceae</taxon>
        <taxon>Telluria group</taxon>
        <taxon>Pseudoduganella</taxon>
    </lineage>
</organism>
<evidence type="ECO:0000313" key="3">
    <source>
        <dbReference type="Proteomes" id="UP000240505"/>
    </source>
</evidence>
<dbReference type="RefSeq" id="WP_107143379.1">
    <property type="nucleotide sequence ID" value="NZ_CP028324.1"/>
</dbReference>
<evidence type="ECO:0000313" key="2">
    <source>
        <dbReference type="EMBL" id="AVR98042.1"/>
    </source>
</evidence>
<protein>
    <recommendedName>
        <fullName evidence="1">Ice-binding protein C-terminal domain-containing protein</fullName>
    </recommendedName>
</protein>
<gene>
    <name evidence="2" type="ORF">C9I28_22165</name>
</gene>
<dbReference type="KEGG" id="masz:C9I28_22165"/>
<evidence type="ECO:0000259" key="1">
    <source>
        <dbReference type="Pfam" id="PF07589"/>
    </source>
</evidence>